<dbReference type="PANTHER" id="PTHR37842">
    <property type="match status" value="1"/>
</dbReference>
<proteinExistence type="predicted"/>
<dbReference type="InterPro" id="IPR041437">
    <property type="entry name" value="GH115_C"/>
</dbReference>
<dbReference type="Gene3D" id="2.60.120.1620">
    <property type="match status" value="1"/>
</dbReference>
<dbReference type="Pfam" id="PF17829">
    <property type="entry name" value="GH115_C"/>
    <property type="match status" value="1"/>
</dbReference>
<name>A0A0F7SKT2_PHARH</name>
<feature type="domain" description="Gylcosyl hydrolase 115 C-terminal" evidence="1">
    <location>
        <begin position="141"/>
        <end position="306"/>
    </location>
</feature>
<accession>A0A0F7SKT2</accession>
<evidence type="ECO:0000259" key="1">
    <source>
        <dbReference type="Pfam" id="PF17829"/>
    </source>
</evidence>
<dbReference type="AlphaFoldDB" id="A0A0F7SKT2"/>
<sequence>MRLTIEESAWPGDNSNQCAIGYNCPPPMLPTLTQYGPKSRYFEVGQGSGVTKYTFVVAPNVTFVELSTTGNSVLASDESTWQQRIELTVPDWSQVPEGSSIVALSINSTTSDPSFLPAGIAQTYTIYATVVKEDVPSDFTGFVEADGGVSMEAAHMSRNSSINGTSWEIIPGYSSRSLSGGVTMFPVTSTNFTAGEGPRVEYDFYNFNNQSSGNVTVNLYMGMSFNFLPDRPIKYAIQIDDDPAQVVQPVPYGATDGADPPDWSDVPISSAGAHTLSIWGIEPALVLEKIVIDTGGVRDSYLGMPESQRV</sequence>
<organism evidence="2">
    <name type="scientific">Phaffia rhodozyma</name>
    <name type="common">Yeast</name>
    <name type="synonym">Xanthophyllomyces dendrorhous</name>
    <dbReference type="NCBI Taxonomy" id="264483"/>
    <lineage>
        <taxon>Eukaryota</taxon>
        <taxon>Fungi</taxon>
        <taxon>Dikarya</taxon>
        <taxon>Basidiomycota</taxon>
        <taxon>Agaricomycotina</taxon>
        <taxon>Tremellomycetes</taxon>
        <taxon>Cystofilobasidiales</taxon>
        <taxon>Mrakiaceae</taxon>
        <taxon>Phaffia</taxon>
    </lineage>
</organism>
<evidence type="ECO:0000313" key="2">
    <source>
        <dbReference type="EMBL" id="CDZ98253.1"/>
    </source>
</evidence>
<reference evidence="2" key="1">
    <citation type="submission" date="2014-08" db="EMBL/GenBank/DDBJ databases">
        <authorList>
            <person name="Sharma Rahul"/>
            <person name="Thines Marco"/>
        </authorList>
    </citation>
    <scope>NUCLEOTIDE SEQUENCE</scope>
</reference>
<dbReference type="EMBL" id="LN483326">
    <property type="protein sequence ID" value="CDZ98253.1"/>
    <property type="molecule type" value="Genomic_DNA"/>
</dbReference>
<protein>
    <recommendedName>
        <fullName evidence="1">Gylcosyl hydrolase 115 C-terminal domain-containing protein</fullName>
    </recommendedName>
</protein>
<dbReference type="PANTHER" id="PTHR37842:SF2">
    <property type="entry name" value="GYLCOSYL HYDROLASE 115 C-TERMINAL DOMAIN-CONTAINING PROTEIN"/>
    <property type="match status" value="1"/>
</dbReference>